<protein>
    <recommendedName>
        <fullName evidence="4">Transmembrane protein</fullName>
    </recommendedName>
</protein>
<dbReference type="EMBL" id="CAJNOU010001041">
    <property type="protein sequence ID" value="CAF1140174.1"/>
    <property type="molecule type" value="Genomic_DNA"/>
</dbReference>
<keyword evidence="1" id="KW-1133">Transmembrane helix</keyword>
<comment type="caution">
    <text evidence="2">The sequence shown here is derived from an EMBL/GenBank/DDBJ whole genome shotgun (WGS) entry which is preliminary data.</text>
</comment>
<accession>A0A814RYB9</accession>
<organism evidence="2 3">
    <name type="scientific">Rotaria sordida</name>
    <dbReference type="NCBI Taxonomy" id="392033"/>
    <lineage>
        <taxon>Eukaryota</taxon>
        <taxon>Metazoa</taxon>
        <taxon>Spiralia</taxon>
        <taxon>Gnathifera</taxon>
        <taxon>Rotifera</taxon>
        <taxon>Eurotatoria</taxon>
        <taxon>Bdelloidea</taxon>
        <taxon>Philodinida</taxon>
        <taxon>Philodinidae</taxon>
        <taxon>Rotaria</taxon>
    </lineage>
</organism>
<reference evidence="2" key="1">
    <citation type="submission" date="2021-02" db="EMBL/GenBank/DDBJ databases">
        <authorList>
            <person name="Nowell W R."/>
        </authorList>
    </citation>
    <scope>NUCLEOTIDE SEQUENCE</scope>
</reference>
<feature type="transmembrane region" description="Helical" evidence="1">
    <location>
        <begin position="44"/>
        <end position="66"/>
    </location>
</feature>
<keyword evidence="1" id="KW-0472">Membrane</keyword>
<dbReference type="Proteomes" id="UP000663889">
    <property type="component" value="Unassembled WGS sequence"/>
</dbReference>
<evidence type="ECO:0008006" key="4">
    <source>
        <dbReference type="Google" id="ProtNLM"/>
    </source>
</evidence>
<proteinExistence type="predicted"/>
<evidence type="ECO:0000256" key="1">
    <source>
        <dbReference type="SAM" id="Phobius"/>
    </source>
</evidence>
<evidence type="ECO:0000313" key="2">
    <source>
        <dbReference type="EMBL" id="CAF1140174.1"/>
    </source>
</evidence>
<evidence type="ECO:0000313" key="3">
    <source>
        <dbReference type="Proteomes" id="UP000663889"/>
    </source>
</evidence>
<keyword evidence="1" id="KW-0812">Transmembrane</keyword>
<dbReference type="AlphaFoldDB" id="A0A814RYB9"/>
<gene>
    <name evidence="2" type="ORF">SEV965_LOCUS17889</name>
</gene>
<name>A0A814RYB9_9BILA</name>
<sequence length="87" mass="9715">MVSTTTTDTTTTTTTTGPAVNVMYPKDMEKACQQPVIIMNTVSMLAMVPVQAIGMFVCFSKFATMFDPSKIQAKKRYAQRLKKLNQR</sequence>